<evidence type="ECO:0000313" key="1">
    <source>
        <dbReference type="EMBL" id="KIK24540.1"/>
    </source>
</evidence>
<sequence length="118" mass="13273">MDFMCTELLYDSGPDQCPHTAIHRRPRALVATADVLVGILNPQVQWPAVTPSSGAIATNYMFRRTAMYLWVRVLLSSFTIDTACTRHFPCSLATRTRSLANSVRWSRPCYPIALKIKS</sequence>
<accession>A0A0C9YHR5</accession>
<dbReference type="HOGENOM" id="CLU_2074098_0_0_1"/>
<keyword evidence="2" id="KW-1185">Reference proteome</keyword>
<gene>
    <name evidence="1" type="ORF">PISMIDRAFT_678151</name>
</gene>
<name>A0A0C9YHR5_9AGAM</name>
<reference evidence="2" key="2">
    <citation type="submission" date="2015-01" db="EMBL/GenBank/DDBJ databases">
        <title>Evolutionary Origins and Diversification of the Mycorrhizal Mutualists.</title>
        <authorList>
            <consortium name="DOE Joint Genome Institute"/>
            <consortium name="Mycorrhizal Genomics Consortium"/>
            <person name="Kohler A."/>
            <person name="Kuo A."/>
            <person name="Nagy L.G."/>
            <person name="Floudas D."/>
            <person name="Copeland A."/>
            <person name="Barry K.W."/>
            <person name="Cichocki N."/>
            <person name="Veneault-Fourrey C."/>
            <person name="LaButti K."/>
            <person name="Lindquist E.A."/>
            <person name="Lipzen A."/>
            <person name="Lundell T."/>
            <person name="Morin E."/>
            <person name="Murat C."/>
            <person name="Riley R."/>
            <person name="Ohm R."/>
            <person name="Sun H."/>
            <person name="Tunlid A."/>
            <person name="Henrissat B."/>
            <person name="Grigoriev I.V."/>
            <person name="Hibbett D.S."/>
            <person name="Martin F."/>
        </authorList>
    </citation>
    <scope>NUCLEOTIDE SEQUENCE [LARGE SCALE GENOMIC DNA]</scope>
    <source>
        <strain evidence="2">441</strain>
    </source>
</reference>
<dbReference type="EMBL" id="KN833715">
    <property type="protein sequence ID" value="KIK24540.1"/>
    <property type="molecule type" value="Genomic_DNA"/>
</dbReference>
<organism evidence="1 2">
    <name type="scientific">Pisolithus microcarpus 441</name>
    <dbReference type="NCBI Taxonomy" id="765257"/>
    <lineage>
        <taxon>Eukaryota</taxon>
        <taxon>Fungi</taxon>
        <taxon>Dikarya</taxon>
        <taxon>Basidiomycota</taxon>
        <taxon>Agaricomycotina</taxon>
        <taxon>Agaricomycetes</taxon>
        <taxon>Agaricomycetidae</taxon>
        <taxon>Boletales</taxon>
        <taxon>Sclerodermatineae</taxon>
        <taxon>Pisolithaceae</taxon>
        <taxon>Pisolithus</taxon>
    </lineage>
</organism>
<protein>
    <submittedName>
        <fullName evidence="1">Uncharacterized protein</fullName>
    </submittedName>
</protein>
<dbReference type="Proteomes" id="UP000054018">
    <property type="component" value="Unassembled WGS sequence"/>
</dbReference>
<dbReference type="AlphaFoldDB" id="A0A0C9YHR5"/>
<reference evidence="1 2" key="1">
    <citation type="submission" date="2014-04" db="EMBL/GenBank/DDBJ databases">
        <authorList>
            <consortium name="DOE Joint Genome Institute"/>
            <person name="Kuo A."/>
            <person name="Kohler A."/>
            <person name="Costa M.D."/>
            <person name="Nagy L.G."/>
            <person name="Floudas D."/>
            <person name="Copeland A."/>
            <person name="Barry K.W."/>
            <person name="Cichocki N."/>
            <person name="Veneault-Fourrey C."/>
            <person name="LaButti K."/>
            <person name="Lindquist E.A."/>
            <person name="Lipzen A."/>
            <person name="Lundell T."/>
            <person name="Morin E."/>
            <person name="Murat C."/>
            <person name="Sun H."/>
            <person name="Tunlid A."/>
            <person name="Henrissat B."/>
            <person name="Grigoriev I.V."/>
            <person name="Hibbett D.S."/>
            <person name="Martin F."/>
            <person name="Nordberg H.P."/>
            <person name="Cantor M.N."/>
            <person name="Hua S.X."/>
        </authorList>
    </citation>
    <scope>NUCLEOTIDE SEQUENCE [LARGE SCALE GENOMIC DNA]</scope>
    <source>
        <strain evidence="1 2">441</strain>
    </source>
</reference>
<evidence type="ECO:0000313" key="2">
    <source>
        <dbReference type="Proteomes" id="UP000054018"/>
    </source>
</evidence>
<proteinExistence type="predicted"/>